<dbReference type="EMBL" id="JAOB01000063">
    <property type="protein sequence ID" value="EUA24930.1"/>
    <property type="molecule type" value="Genomic_DNA"/>
</dbReference>
<reference evidence="1" key="1">
    <citation type="submission" date="2014-01" db="EMBL/GenBank/DDBJ databases">
        <authorList>
            <person name="Brown-Elliot B."/>
            <person name="Wallace R."/>
            <person name="Lenaerts A."/>
            <person name="Ordway D."/>
            <person name="DeGroote M.A."/>
            <person name="Parker T."/>
            <person name="Sizemore C."/>
            <person name="Tallon L.J."/>
            <person name="Sadzewicz L.K."/>
            <person name="Sengamalay N."/>
            <person name="Fraser C.M."/>
            <person name="Hine E."/>
            <person name="Shefchek K.A."/>
            <person name="Das S.P."/>
            <person name="Tettelin H."/>
        </authorList>
    </citation>
    <scope>NUCLEOTIDE SEQUENCE [LARGE SCALE GENOMIC DNA]</scope>
    <source>
        <strain evidence="1">4042</strain>
    </source>
</reference>
<proteinExistence type="predicted"/>
<protein>
    <submittedName>
        <fullName evidence="1">Uncharacterized protein</fullName>
    </submittedName>
</protein>
<comment type="caution">
    <text evidence="1">The sequence shown here is derived from an EMBL/GenBank/DDBJ whole genome shotgun (WGS) entry which is preliminary data.</text>
</comment>
<name>X8A232_MYCXE</name>
<accession>X8A232</accession>
<sequence length="46" mass="4671">MSGRFYLAHGEPIHRGGTQARTVVAGVGGSPTVIGVGRPAQRKLAG</sequence>
<gene>
    <name evidence="1" type="ORF">I553_3821</name>
</gene>
<dbReference type="AlphaFoldDB" id="X8A232"/>
<evidence type="ECO:0000313" key="1">
    <source>
        <dbReference type="EMBL" id="EUA24930.1"/>
    </source>
</evidence>
<organism evidence="1">
    <name type="scientific">Mycobacterium xenopi 4042</name>
    <dbReference type="NCBI Taxonomy" id="1299334"/>
    <lineage>
        <taxon>Bacteria</taxon>
        <taxon>Bacillati</taxon>
        <taxon>Actinomycetota</taxon>
        <taxon>Actinomycetes</taxon>
        <taxon>Mycobacteriales</taxon>
        <taxon>Mycobacteriaceae</taxon>
        <taxon>Mycobacterium</taxon>
    </lineage>
</organism>